<dbReference type="PANTHER" id="PTHR41532">
    <property type="entry name" value="FIXS PROTEIN"/>
    <property type="match status" value="1"/>
</dbReference>
<sequence length="47" mass="5308">MSVIYLMIPLAIVLAAAALWGFIWSVKKGQLDDLDTPPKRMLFDDED</sequence>
<dbReference type="NCBIfam" id="TIGR00847">
    <property type="entry name" value="ccoS"/>
    <property type="match status" value="1"/>
</dbReference>
<proteinExistence type="predicted"/>
<dbReference type="InterPro" id="IPR004714">
    <property type="entry name" value="Cyt_oxidase_maturation_cbb3"/>
</dbReference>
<accession>A0A7X0LM20</accession>
<protein>
    <submittedName>
        <fullName evidence="2">Cbb3-type cytochrome oxidase maturation protein</fullName>
    </submittedName>
</protein>
<evidence type="ECO:0000313" key="3">
    <source>
        <dbReference type="Proteomes" id="UP000541810"/>
    </source>
</evidence>
<dbReference type="Pfam" id="PF03597">
    <property type="entry name" value="FixS"/>
    <property type="match status" value="1"/>
</dbReference>
<dbReference type="RefSeq" id="WP_184678968.1">
    <property type="nucleotide sequence ID" value="NZ_JACHGY010000001.1"/>
</dbReference>
<evidence type="ECO:0000256" key="1">
    <source>
        <dbReference type="SAM" id="Phobius"/>
    </source>
</evidence>
<organism evidence="2 3">
    <name type="scientific">Algisphaera agarilytica</name>
    <dbReference type="NCBI Taxonomy" id="1385975"/>
    <lineage>
        <taxon>Bacteria</taxon>
        <taxon>Pseudomonadati</taxon>
        <taxon>Planctomycetota</taxon>
        <taxon>Phycisphaerae</taxon>
        <taxon>Phycisphaerales</taxon>
        <taxon>Phycisphaeraceae</taxon>
        <taxon>Algisphaera</taxon>
    </lineage>
</organism>
<reference evidence="2 3" key="1">
    <citation type="submission" date="2020-08" db="EMBL/GenBank/DDBJ databases">
        <title>Genomic Encyclopedia of Type Strains, Phase IV (KMG-IV): sequencing the most valuable type-strain genomes for metagenomic binning, comparative biology and taxonomic classification.</title>
        <authorList>
            <person name="Goeker M."/>
        </authorList>
    </citation>
    <scope>NUCLEOTIDE SEQUENCE [LARGE SCALE GENOMIC DNA]</scope>
    <source>
        <strain evidence="2 3">DSM 103725</strain>
    </source>
</reference>
<evidence type="ECO:0000313" key="2">
    <source>
        <dbReference type="EMBL" id="MBB6431504.1"/>
    </source>
</evidence>
<dbReference type="Proteomes" id="UP000541810">
    <property type="component" value="Unassembled WGS sequence"/>
</dbReference>
<dbReference type="AlphaFoldDB" id="A0A7X0LM20"/>
<dbReference type="EMBL" id="JACHGY010000001">
    <property type="protein sequence ID" value="MBB6431504.1"/>
    <property type="molecule type" value="Genomic_DNA"/>
</dbReference>
<comment type="caution">
    <text evidence="2">The sequence shown here is derived from an EMBL/GenBank/DDBJ whole genome shotgun (WGS) entry which is preliminary data.</text>
</comment>
<gene>
    <name evidence="2" type="ORF">HNQ40_003310</name>
</gene>
<feature type="transmembrane region" description="Helical" evidence="1">
    <location>
        <begin position="6"/>
        <end position="26"/>
    </location>
</feature>
<keyword evidence="1" id="KW-0472">Membrane</keyword>
<name>A0A7X0LM20_9BACT</name>
<keyword evidence="1" id="KW-1133">Transmembrane helix</keyword>
<keyword evidence="3" id="KW-1185">Reference proteome</keyword>
<keyword evidence="1" id="KW-0812">Transmembrane</keyword>
<dbReference type="PANTHER" id="PTHR41532:SF1">
    <property type="entry name" value="FIXS PROTEIN"/>
    <property type="match status" value="1"/>
</dbReference>